<feature type="compositionally biased region" description="Pro residues" evidence="1">
    <location>
        <begin position="1"/>
        <end position="11"/>
    </location>
</feature>
<feature type="domain" description="DUF3752" evidence="2">
    <location>
        <begin position="191"/>
        <end position="333"/>
    </location>
</feature>
<gene>
    <name evidence="3" type="ORF">BCR33DRAFT_762143</name>
</gene>
<accession>A0A1Y2CWW1</accession>
<evidence type="ECO:0000259" key="2">
    <source>
        <dbReference type="Pfam" id="PF12572"/>
    </source>
</evidence>
<dbReference type="PANTHER" id="PTHR46370:SF1">
    <property type="entry name" value="GPALPP MOTIFS-CONTAINING PROTEIN 1"/>
    <property type="match status" value="1"/>
</dbReference>
<evidence type="ECO:0000256" key="1">
    <source>
        <dbReference type="SAM" id="MobiDB-lite"/>
    </source>
</evidence>
<feature type="compositionally biased region" description="Low complexity" evidence="1">
    <location>
        <begin position="167"/>
        <end position="181"/>
    </location>
</feature>
<dbReference type="InterPro" id="IPR046331">
    <property type="entry name" value="GPAM1-like"/>
</dbReference>
<comment type="caution">
    <text evidence="3">The sequence shown here is derived from an EMBL/GenBank/DDBJ whole genome shotgun (WGS) entry which is preliminary data.</text>
</comment>
<feature type="region of interest" description="Disordered" evidence="1">
    <location>
        <begin position="207"/>
        <end position="257"/>
    </location>
</feature>
<feature type="compositionally biased region" description="Basic and acidic residues" evidence="1">
    <location>
        <begin position="293"/>
        <end position="317"/>
    </location>
</feature>
<keyword evidence="4" id="KW-1185">Reference proteome</keyword>
<evidence type="ECO:0000313" key="3">
    <source>
        <dbReference type="EMBL" id="ORY51376.1"/>
    </source>
</evidence>
<protein>
    <recommendedName>
        <fullName evidence="2">DUF3752 domain-containing protein</fullName>
    </recommendedName>
</protein>
<dbReference type="PANTHER" id="PTHR46370">
    <property type="entry name" value="GPALPP MOTIFS-CONTAINING PROTEIN 1"/>
    <property type="match status" value="1"/>
</dbReference>
<feature type="compositionally biased region" description="Basic and acidic residues" evidence="1">
    <location>
        <begin position="326"/>
        <end position="340"/>
    </location>
</feature>
<dbReference type="EMBL" id="MCGO01000005">
    <property type="protein sequence ID" value="ORY51376.1"/>
    <property type="molecule type" value="Genomic_DNA"/>
</dbReference>
<reference evidence="3 4" key="1">
    <citation type="submission" date="2016-07" db="EMBL/GenBank/DDBJ databases">
        <title>Pervasive Adenine N6-methylation of Active Genes in Fungi.</title>
        <authorList>
            <consortium name="DOE Joint Genome Institute"/>
            <person name="Mondo S.J."/>
            <person name="Dannebaum R.O."/>
            <person name="Kuo R.C."/>
            <person name="Labutti K."/>
            <person name="Haridas S."/>
            <person name="Kuo A."/>
            <person name="Salamov A."/>
            <person name="Ahrendt S.R."/>
            <person name="Lipzen A."/>
            <person name="Sullivan W."/>
            <person name="Andreopoulos W.B."/>
            <person name="Clum A."/>
            <person name="Lindquist E."/>
            <person name="Daum C."/>
            <person name="Ramamoorthy G.K."/>
            <person name="Gryganskyi A."/>
            <person name="Culley D."/>
            <person name="Magnuson J.K."/>
            <person name="James T.Y."/>
            <person name="O'Malley M.A."/>
            <person name="Stajich J.E."/>
            <person name="Spatafora J.W."/>
            <person name="Visel A."/>
            <person name="Grigoriev I.V."/>
        </authorList>
    </citation>
    <scope>NUCLEOTIDE SEQUENCE [LARGE SCALE GENOMIC DNA]</scope>
    <source>
        <strain evidence="3 4">JEL800</strain>
    </source>
</reference>
<sequence>MGIGPQLPPGFPQSKSQEEEEEEEGYSGAGPQLPPGFSKPSAPAGPQLPPGFQRKQAATSNNNSDEDIEGPTVAGPSLPPGFRQKSGPSLPSETSTSSSSLGNQETSKKRRVMGPAAPPPPTSSKSYPGEEEEDDDFGPMPVPQEYSEYLNQLELERTRLEIESRVAKAASEASGASSSAAPTRGAWMTVPPEAKKLNQVLGTELKHRQFSRSEKQEVVDQSGWTRLPGEKGGEVEGPTKGGVKRKQEYVDVMAPSQADMEARRAVEEYNRANRPKSLMEMHTTEYVASNKFAENDASARKFDRDRDLSSRRTDGKARQNLIDGSAKLDTRFSKGDKSYL</sequence>
<feature type="region of interest" description="Disordered" evidence="1">
    <location>
        <begin position="165"/>
        <end position="192"/>
    </location>
</feature>
<organism evidence="3 4">
    <name type="scientific">Rhizoclosmatium globosum</name>
    <dbReference type="NCBI Taxonomy" id="329046"/>
    <lineage>
        <taxon>Eukaryota</taxon>
        <taxon>Fungi</taxon>
        <taxon>Fungi incertae sedis</taxon>
        <taxon>Chytridiomycota</taxon>
        <taxon>Chytridiomycota incertae sedis</taxon>
        <taxon>Chytridiomycetes</taxon>
        <taxon>Chytridiales</taxon>
        <taxon>Chytriomycetaceae</taxon>
        <taxon>Rhizoclosmatium</taxon>
    </lineage>
</organism>
<dbReference type="InterPro" id="IPR022226">
    <property type="entry name" value="DUF3752"/>
</dbReference>
<feature type="region of interest" description="Disordered" evidence="1">
    <location>
        <begin position="290"/>
        <end position="340"/>
    </location>
</feature>
<dbReference type="OrthoDB" id="73491at2759"/>
<evidence type="ECO:0000313" key="4">
    <source>
        <dbReference type="Proteomes" id="UP000193642"/>
    </source>
</evidence>
<dbReference type="Proteomes" id="UP000193642">
    <property type="component" value="Unassembled WGS sequence"/>
</dbReference>
<proteinExistence type="predicted"/>
<feature type="region of interest" description="Disordered" evidence="1">
    <location>
        <begin position="1"/>
        <end position="151"/>
    </location>
</feature>
<dbReference type="AlphaFoldDB" id="A0A1Y2CWW1"/>
<dbReference type="Pfam" id="PF12572">
    <property type="entry name" value="DUF3752"/>
    <property type="match status" value="1"/>
</dbReference>
<name>A0A1Y2CWW1_9FUNG</name>
<feature type="compositionally biased region" description="Low complexity" evidence="1">
    <location>
        <begin position="86"/>
        <end position="102"/>
    </location>
</feature>
<feature type="compositionally biased region" description="Basic and acidic residues" evidence="1">
    <location>
        <begin position="207"/>
        <end position="218"/>
    </location>
</feature>